<dbReference type="AlphaFoldDB" id="A0A1G2EDN6"/>
<feature type="transmembrane region" description="Helical" evidence="11">
    <location>
        <begin position="276"/>
        <end position="294"/>
    </location>
</feature>
<dbReference type="PANTHER" id="PTHR42837">
    <property type="entry name" value="REGULATOR OF SIGMA-E PROTEASE RSEP"/>
    <property type="match status" value="1"/>
</dbReference>
<evidence type="ECO:0000256" key="8">
    <source>
        <dbReference type="ARBA" id="ARBA00022989"/>
    </source>
</evidence>
<evidence type="ECO:0000256" key="5">
    <source>
        <dbReference type="ARBA" id="ARBA00022692"/>
    </source>
</evidence>
<accession>A0A1G2EDN6</accession>
<evidence type="ECO:0000259" key="12">
    <source>
        <dbReference type="Pfam" id="PF02163"/>
    </source>
</evidence>
<gene>
    <name evidence="13" type="ORF">A3A08_01885</name>
</gene>
<feature type="domain" description="Peptidase M50" evidence="12">
    <location>
        <begin position="9"/>
        <end position="336"/>
    </location>
</feature>
<feature type="transmembrane region" description="Helical" evidence="11">
    <location>
        <begin position="6"/>
        <end position="26"/>
    </location>
</feature>
<proteinExistence type="inferred from homology"/>
<dbReference type="InterPro" id="IPR008915">
    <property type="entry name" value="Peptidase_M50"/>
</dbReference>
<evidence type="ECO:0000256" key="10">
    <source>
        <dbReference type="ARBA" id="ARBA00023136"/>
    </source>
</evidence>
<evidence type="ECO:0000313" key="14">
    <source>
        <dbReference type="Proteomes" id="UP000176406"/>
    </source>
</evidence>
<keyword evidence="4" id="KW-0645">Protease</keyword>
<evidence type="ECO:0000256" key="3">
    <source>
        <dbReference type="ARBA" id="ARBA00007931"/>
    </source>
</evidence>
<organism evidence="13 14">
    <name type="scientific">Candidatus Nealsonbacteria bacterium RIFCSPLOWO2_01_FULL_41_9</name>
    <dbReference type="NCBI Taxonomy" id="1801671"/>
    <lineage>
        <taxon>Bacteria</taxon>
        <taxon>Candidatus Nealsoniibacteriota</taxon>
    </lineage>
</organism>
<sequence length="349" mass="38265">MLLTIIISFIALMGLLIIHEFGHFILAKKFGVKVEEFGVGYPPRLIGKKIGETIYSINLLPFGAFVRMPGETEKSEDPGSFSRQPVLNRILIALAGVVSFWIVSAILFSIVFNIGTYVAISDDDSSLINPKVQITAIAKDSPAEKAGLKPGDAILNFTKVKDAQGFTEQYKGKEIVLTIERGKDIFDAKLTPRVNPPSGEGAMGVALTRTALQSYPWYQAPLKGIQAAFNMTLAVMRGYGEAISKLFLRQPTGVTLTGPVGVFQLFTQASQMGASYFLQFTGMVAIYIALFNLLPIPAVDGGKIVFLIIEAIKRKPMNYKIEQNITAVFFGLLILLMVFITIKDIVRIF</sequence>
<feature type="transmembrane region" description="Helical" evidence="11">
    <location>
        <begin position="324"/>
        <end position="342"/>
    </location>
</feature>
<dbReference type="GO" id="GO:0004222">
    <property type="term" value="F:metalloendopeptidase activity"/>
    <property type="evidence" value="ECO:0007669"/>
    <property type="project" value="InterPro"/>
</dbReference>
<dbReference type="Proteomes" id="UP000176406">
    <property type="component" value="Unassembled WGS sequence"/>
</dbReference>
<evidence type="ECO:0000256" key="2">
    <source>
        <dbReference type="ARBA" id="ARBA00004141"/>
    </source>
</evidence>
<keyword evidence="10 11" id="KW-0472">Membrane</keyword>
<dbReference type="GO" id="GO:0016020">
    <property type="term" value="C:membrane"/>
    <property type="evidence" value="ECO:0007669"/>
    <property type="project" value="UniProtKB-SubCell"/>
</dbReference>
<dbReference type="EMBL" id="MHMG01000004">
    <property type="protein sequence ID" value="OGZ23937.1"/>
    <property type="molecule type" value="Genomic_DNA"/>
</dbReference>
<reference evidence="13 14" key="1">
    <citation type="journal article" date="2016" name="Nat. Commun.">
        <title>Thousands of microbial genomes shed light on interconnected biogeochemical processes in an aquifer system.</title>
        <authorList>
            <person name="Anantharaman K."/>
            <person name="Brown C.T."/>
            <person name="Hug L.A."/>
            <person name="Sharon I."/>
            <person name="Castelle C.J."/>
            <person name="Probst A.J."/>
            <person name="Thomas B.C."/>
            <person name="Singh A."/>
            <person name="Wilkins M.J."/>
            <person name="Karaoz U."/>
            <person name="Brodie E.L."/>
            <person name="Williams K.H."/>
            <person name="Hubbard S.S."/>
            <person name="Banfield J.F."/>
        </authorList>
    </citation>
    <scope>NUCLEOTIDE SEQUENCE [LARGE SCALE GENOMIC DNA]</scope>
</reference>
<name>A0A1G2EDN6_9BACT</name>
<comment type="subcellular location">
    <subcellularLocation>
        <location evidence="2">Membrane</location>
        <topology evidence="2">Multi-pass membrane protein</topology>
    </subcellularLocation>
</comment>
<dbReference type="GO" id="GO:0006508">
    <property type="term" value="P:proteolysis"/>
    <property type="evidence" value="ECO:0007669"/>
    <property type="project" value="UniProtKB-KW"/>
</dbReference>
<dbReference type="InterPro" id="IPR036034">
    <property type="entry name" value="PDZ_sf"/>
</dbReference>
<comment type="caution">
    <text evidence="13">The sequence shown here is derived from an EMBL/GenBank/DDBJ whole genome shotgun (WGS) entry which is preliminary data.</text>
</comment>
<evidence type="ECO:0000256" key="6">
    <source>
        <dbReference type="ARBA" id="ARBA00022801"/>
    </source>
</evidence>
<feature type="transmembrane region" description="Helical" evidence="11">
    <location>
        <begin position="90"/>
        <end position="112"/>
    </location>
</feature>
<dbReference type="SUPFAM" id="SSF50156">
    <property type="entry name" value="PDZ domain-like"/>
    <property type="match status" value="1"/>
</dbReference>
<keyword evidence="5 11" id="KW-0812">Transmembrane</keyword>
<dbReference type="InterPro" id="IPR004387">
    <property type="entry name" value="Pept_M50_Zn"/>
</dbReference>
<keyword evidence="6" id="KW-0378">Hydrolase</keyword>
<protein>
    <recommendedName>
        <fullName evidence="12">Peptidase M50 domain-containing protein</fullName>
    </recommendedName>
</protein>
<dbReference type="CDD" id="cd06163">
    <property type="entry name" value="S2P-M50_PDZ_RseP-like"/>
    <property type="match status" value="1"/>
</dbReference>
<keyword evidence="8 11" id="KW-1133">Transmembrane helix</keyword>
<evidence type="ECO:0000256" key="7">
    <source>
        <dbReference type="ARBA" id="ARBA00022833"/>
    </source>
</evidence>
<keyword evidence="9" id="KW-0482">Metalloprotease</keyword>
<dbReference type="Pfam" id="PF02163">
    <property type="entry name" value="Peptidase_M50"/>
    <property type="match status" value="1"/>
</dbReference>
<evidence type="ECO:0000256" key="4">
    <source>
        <dbReference type="ARBA" id="ARBA00022670"/>
    </source>
</evidence>
<keyword evidence="7" id="KW-0862">Zinc</keyword>
<dbReference type="PANTHER" id="PTHR42837:SF2">
    <property type="entry name" value="MEMBRANE METALLOPROTEASE ARASP2, CHLOROPLASTIC-RELATED"/>
    <property type="match status" value="1"/>
</dbReference>
<comment type="cofactor">
    <cofactor evidence="1">
        <name>Zn(2+)</name>
        <dbReference type="ChEBI" id="CHEBI:29105"/>
    </cofactor>
</comment>
<evidence type="ECO:0000256" key="9">
    <source>
        <dbReference type="ARBA" id="ARBA00023049"/>
    </source>
</evidence>
<evidence type="ECO:0000256" key="1">
    <source>
        <dbReference type="ARBA" id="ARBA00001947"/>
    </source>
</evidence>
<dbReference type="Gene3D" id="2.30.42.10">
    <property type="match status" value="1"/>
</dbReference>
<comment type="similarity">
    <text evidence="3">Belongs to the peptidase M50B family.</text>
</comment>
<evidence type="ECO:0000313" key="13">
    <source>
        <dbReference type="EMBL" id="OGZ23937.1"/>
    </source>
</evidence>
<evidence type="ECO:0000256" key="11">
    <source>
        <dbReference type="SAM" id="Phobius"/>
    </source>
</evidence>